<dbReference type="Pfam" id="PF21095">
    <property type="entry name" value="CarD_C"/>
    <property type="match status" value="1"/>
</dbReference>
<dbReference type="InterPro" id="IPR052531">
    <property type="entry name" value="CarD-like_regulator"/>
</dbReference>
<dbReference type="Proteomes" id="UP000324159">
    <property type="component" value="Unassembled WGS sequence"/>
</dbReference>
<dbReference type="AlphaFoldDB" id="A0A5D3WJR0"/>
<dbReference type="InterPro" id="IPR042215">
    <property type="entry name" value="CarD-like_C"/>
</dbReference>
<dbReference type="OrthoDB" id="9786074at2"/>
<dbReference type="PANTHER" id="PTHR38447">
    <property type="entry name" value="TRANSCRIPTION FACTOR YDEB-RELATED"/>
    <property type="match status" value="1"/>
</dbReference>
<dbReference type="SUPFAM" id="SSF141259">
    <property type="entry name" value="CarD-like"/>
    <property type="match status" value="1"/>
</dbReference>
<dbReference type="InterPro" id="IPR048792">
    <property type="entry name" value="CarD_C"/>
</dbReference>
<dbReference type="Gene3D" id="2.40.10.170">
    <property type="match status" value="1"/>
</dbReference>
<dbReference type="Pfam" id="PF02559">
    <property type="entry name" value="CarD_TRCF_RID"/>
    <property type="match status" value="1"/>
</dbReference>
<protein>
    <submittedName>
        <fullName evidence="2">CarD family transcriptional regulator</fullName>
    </submittedName>
</protein>
<comment type="caution">
    <text evidence="2">The sequence shown here is derived from an EMBL/GenBank/DDBJ whole genome shotgun (WGS) entry which is preliminary data.</text>
</comment>
<organism evidence="2 3">
    <name type="scientific">Geothermobacter ehrlichii</name>
    <dbReference type="NCBI Taxonomy" id="213224"/>
    <lineage>
        <taxon>Bacteria</taxon>
        <taxon>Pseudomonadati</taxon>
        <taxon>Thermodesulfobacteriota</taxon>
        <taxon>Desulfuromonadia</taxon>
        <taxon>Desulfuromonadales</taxon>
        <taxon>Geothermobacteraceae</taxon>
        <taxon>Geothermobacter</taxon>
    </lineage>
</organism>
<keyword evidence="3" id="KW-1185">Reference proteome</keyword>
<dbReference type="InterPro" id="IPR003711">
    <property type="entry name" value="CarD-like/TRCF_RID"/>
</dbReference>
<dbReference type="EMBL" id="VNIB01000012">
    <property type="protein sequence ID" value="TYO96824.1"/>
    <property type="molecule type" value="Genomic_DNA"/>
</dbReference>
<sequence length="168" mass="19125">MRNSEKTFKVGDRAVYPAQGVGVIEAIESREFAGIESEFYVLRIVDTDMTIMVPVGNVEQVGLRRLISKRQVARVYQVLENKPENGVGAIASWSRRQREYNEKIKSGDPLEVAEVLRELYLIKEDKELSYGEKKVLELARKLLISEIALAEGKDEEKVAQRVENMLLN</sequence>
<evidence type="ECO:0000313" key="3">
    <source>
        <dbReference type="Proteomes" id="UP000324159"/>
    </source>
</evidence>
<dbReference type="SMART" id="SM01058">
    <property type="entry name" value="CarD_TRCF"/>
    <property type="match status" value="1"/>
</dbReference>
<dbReference type="InterPro" id="IPR036101">
    <property type="entry name" value="CarD-like/TRCF_RID_sf"/>
</dbReference>
<reference evidence="2 3" key="1">
    <citation type="submission" date="2019-07" db="EMBL/GenBank/DDBJ databases">
        <title>Genomic Encyclopedia of Type Strains, Phase IV (KMG-IV): sequencing the most valuable type-strain genomes for metagenomic binning, comparative biology and taxonomic classification.</title>
        <authorList>
            <person name="Goeker M."/>
        </authorList>
    </citation>
    <scope>NUCLEOTIDE SEQUENCE [LARGE SCALE GENOMIC DNA]</scope>
    <source>
        <strain evidence="2 3">SS015</strain>
    </source>
</reference>
<dbReference type="GO" id="GO:0009303">
    <property type="term" value="P:rRNA transcription"/>
    <property type="evidence" value="ECO:0007669"/>
    <property type="project" value="TreeGrafter"/>
</dbReference>
<proteinExistence type="predicted"/>
<evidence type="ECO:0000259" key="1">
    <source>
        <dbReference type="SMART" id="SM01058"/>
    </source>
</evidence>
<gene>
    <name evidence="2" type="ORF">EDC39_112112</name>
</gene>
<feature type="domain" description="CarD-like/TRCF RNAP-interacting" evidence="1">
    <location>
        <begin position="7"/>
        <end position="120"/>
    </location>
</feature>
<accession>A0A5D3WJR0</accession>
<evidence type="ECO:0000313" key="2">
    <source>
        <dbReference type="EMBL" id="TYO96824.1"/>
    </source>
</evidence>
<dbReference type="PANTHER" id="PTHR38447:SF1">
    <property type="entry name" value="RNA POLYMERASE-BINDING TRANSCRIPTION FACTOR CARD"/>
    <property type="match status" value="1"/>
</dbReference>
<dbReference type="Gene3D" id="1.20.58.1290">
    <property type="entry name" value="CarD-like, C-terminal domain"/>
    <property type="match status" value="1"/>
</dbReference>
<name>A0A5D3WJR0_9BACT</name>
<dbReference type="RefSeq" id="WP_148896665.1">
    <property type="nucleotide sequence ID" value="NZ_VNIB01000012.1"/>
</dbReference>